<dbReference type="SUPFAM" id="SSF101936">
    <property type="entry name" value="DNA-binding pseudobarrel domain"/>
    <property type="match status" value="1"/>
</dbReference>
<keyword evidence="2" id="KW-0805">Transcription regulation</keyword>
<feature type="compositionally biased region" description="Polar residues" evidence="6">
    <location>
        <begin position="173"/>
        <end position="183"/>
    </location>
</feature>
<evidence type="ECO:0000256" key="3">
    <source>
        <dbReference type="ARBA" id="ARBA00023125"/>
    </source>
</evidence>
<dbReference type="SMART" id="SM01019">
    <property type="entry name" value="B3"/>
    <property type="match status" value="1"/>
</dbReference>
<gene>
    <name evidence="9" type="primary">LOC111278175</name>
</gene>
<dbReference type="PANTHER" id="PTHR31140">
    <property type="entry name" value="B3 DOMAIN-CONTAINING TRANSCRIPTION FACTOR ABI3"/>
    <property type="match status" value="1"/>
</dbReference>
<evidence type="ECO:0000256" key="2">
    <source>
        <dbReference type="ARBA" id="ARBA00023015"/>
    </source>
</evidence>
<keyword evidence="3" id="KW-0238">DNA-binding</keyword>
<proteinExistence type="predicted"/>
<dbReference type="InterPro" id="IPR044800">
    <property type="entry name" value="LEC2-like"/>
</dbReference>
<evidence type="ECO:0000313" key="9">
    <source>
        <dbReference type="RefSeq" id="XP_022720461.1"/>
    </source>
</evidence>
<evidence type="ECO:0000313" key="8">
    <source>
        <dbReference type="Proteomes" id="UP000515121"/>
    </source>
</evidence>
<protein>
    <submittedName>
        <fullName evidence="9">B3 domain-containing transcription factor LEC2-like</fullName>
    </submittedName>
</protein>
<organism evidence="8 9">
    <name type="scientific">Durio zibethinus</name>
    <name type="common">Durian</name>
    <dbReference type="NCBI Taxonomy" id="66656"/>
    <lineage>
        <taxon>Eukaryota</taxon>
        <taxon>Viridiplantae</taxon>
        <taxon>Streptophyta</taxon>
        <taxon>Embryophyta</taxon>
        <taxon>Tracheophyta</taxon>
        <taxon>Spermatophyta</taxon>
        <taxon>Magnoliopsida</taxon>
        <taxon>eudicotyledons</taxon>
        <taxon>Gunneridae</taxon>
        <taxon>Pentapetalae</taxon>
        <taxon>rosids</taxon>
        <taxon>malvids</taxon>
        <taxon>Malvales</taxon>
        <taxon>Malvaceae</taxon>
        <taxon>Helicteroideae</taxon>
        <taxon>Durio</taxon>
    </lineage>
</organism>
<dbReference type="InterPro" id="IPR015300">
    <property type="entry name" value="DNA-bd_pseudobarrel_sf"/>
</dbReference>
<evidence type="ECO:0000256" key="4">
    <source>
        <dbReference type="ARBA" id="ARBA00023163"/>
    </source>
</evidence>
<dbReference type="GeneID" id="111278175"/>
<feature type="domain" description="TF-B3" evidence="7">
    <location>
        <begin position="206"/>
        <end position="307"/>
    </location>
</feature>
<sequence>MENSYMPFSPTTTTTANTTLRLPNKGWSQNSGFCIYEPMNSKNFSSTPSSTPSNSQFHHPSQLVAPYQSLQLPHRQPTEQAGHSLAYLVYPFFLGQNGIEFGESSSIQASNGVQGSCFIQTDGLSEEQERRILDPYITKVARIRRKQARQRSLGLQRSASSGASIQVEERRLTSSGADTDVNNNNDTKRDLYMFCTPDNKRLRMLLKKELKNSDVGSLGRIVLPKKEAEVNLPTLSDKEGILVMIKDVYSNQMWTLKYKFWSNNKSRMYVLENTGDFVKQNGLEIGDSLTLYEDESKNLYFFILKVERFAAEASNNQHCDNVNNNNHMYLPFTCQSRDEEETSIELLIEQLKHKEQQEPNDFMTLPMDAAYSGRLPKEARHFLSDTFSSRETYSQITATTLQTSSTSIRGKARSVDDIQINFDDGYGGLDMLPDVSLYNFSL</sequence>
<keyword evidence="4" id="KW-0804">Transcription</keyword>
<evidence type="ECO:0000256" key="1">
    <source>
        <dbReference type="ARBA" id="ARBA00004123"/>
    </source>
</evidence>
<feature type="region of interest" description="Disordered" evidence="6">
    <location>
        <begin position="151"/>
        <end position="183"/>
    </location>
</feature>
<evidence type="ECO:0000259" key="7">
    <source>
        <dbReference type="PROSITE" id="PS50863"/>
    </source>
</evidence>
<dbReference type="PANTHER" id="PTHR31140:SF74">
    <property type="entry name" value="B3 DOMAIN-CONTAINING TRANSCRIPTION FACTOR LEC2"/>
    <property type="match status" value="1"/>
</dbReference>
<comment type="subcellular location">
    <subcellularLocation>
        <location evidence="1">Nucleus</location>
    </subcellularLocation>
</comment>
<evidence type="ECO:0000256" key="6">
    <source>
        <dbReference type="SAM" id="MobiDB-lite"/>
    </source>
</evidence>
<accession>A0A6P5WY81</accession>
<dbReference type="CDD" id="cd10017">
    <property type="entry name" value="B3_DNA"/>
    <property type="match status" value="1"/>
</dbReference>
<feature type="compositionally biased region" description="Polar residues" evidence="6">
    <location>
        <begin position="153"/>
        <end position="164"/>
    </location>
</feature>
<dbReference type="PROSITE" id="PS50863">
    <property type="entry name" value="B3"/>
    <property type="match status" value="1"/>
</dbReference>
<dbReference type="Proteomes" id="UP000515121">
    <property type="component" value="Unplaced"/>
</dbReference>
<name>A0A6P5WY81_DURZI</name>
<dbReference type="AlphaFoldDB" id="A0A6P5WY81"/>
<dbReference type="RefSeq" id="XP_022720461.1">
    <property type="nucleotide sequence ID" value="XM_022864726.1"/>
</dbReference>
<keyword evidence="5" id="KW-0539">Nucleus</keyword>
<dbReference type="InterPro" id="IPR003340">
    <property type="entry name" value="B3_DNA-bd"/>
</dbReference>
<dbReference type="GO" id="GO:0003700">
    <property type="term" value="F:DNA-binding transcription factor activity"/>
    <property type="evidence" value="ECO:0007669"/>
    <property type="project" value="InterPro"/>
</dbReference>
<keyword evidence="8" id="KW-1185">Reference proteome</keyword>
<dbReference type="GO" id="GO:0005634">
    <property type="term" value="C:nucleus"/>
    <property type="evidence" value="ECO:0007669"/>
    <property type="project" value="UniProtKB-SubCell"/>
</dbReference>
<dbReference type="GO" id="GO:0003677">
    <property type="term" value="F:DNA binding"/>
    <property type="evidence" value="ECO:0007669"/>
    <property type="project" value="UniProtKB-KW"/>
</dbReference>
<evidence type="ECO:0000256" key="5">
    <source>
        <dbReference type="ARBA" id="ARBA00023242"/>
    </source>
</evidence>
<dbReference type="Pfam" id="PF02362">
    <property type="entry name" value="B3"/>
    <property type="match status" value="1"/>
</dbReference>
<dbReference type="KEGG" id="dzi:111278175"/>
<reference evidence="9" key="1">
    <citation type="submission" date="2025-08" db="UniProtKB">
        <authorList>
            <consortium name="RefSeq"/>
        </authorList>
    </citation>
    <scope>IDENTIFICATION</scope>
    <source>
        <tissue evidence="9">Fruit stalk</tissue>
    </source>
</reference>
<dbReference type="Gene3D" id="2.40.330.10">
    <property type="entry name" value="DNA-binding pseudobarrel domain"/>
    <property type="match status" value="1"/>
</dbReference>
<dbReference type="OrthoDB" id="757982at2759"/>